<evidence type="ECO:0000259" key="16">
    <source>
        <dbReference type="PROSITE" id="PS50109"/>
    </source>
</evidence>
<dbReference type="Gene3D" id="1.20.120.160">
    <property type="entry name" value="HPT domain"/>
    <property type="match status" value="1"/>
</dbReference>
<evidence type="ECO:0000256" key="2">
    <source>
        <dbReference type="ARBA" id="ARBA00004429"/>
    </source>
</evidence>
<dbReference type="PANTHER" id="PTHR43047:SF72">
    <property type="entry name" value="OSMOSENSING HISTIDINE PROTEIN KINASE SLN1"/>
    <property type="match status" value="1"/>
</dbReference>
<dbReference type="Pfam" id="PF02518">
    <property type="entry name" value="HATPase_c"/>
    <property type="match status" value="1"/>
</dbReference>
<dbReference type="CDD" id="cd16922">
    <property type="entry name" value="HATPase_EvgS-ArcB-TorS-like"/>
    <property type="match status" value="1"/>
</dbReference>
<keyword evidence="10" id="KW-0547">Nucleotide-binding</keyword>
<dbReference type="Proteomes" id="UP000093807">
    <property type="component" value="Unassembled WGS sequence"/>
</dbReference>
<dbReference type="InterPro" id="IPR000700">
    <property type="entry name" value="PAS-assoc_C"/>
</dbReference>
<dbReference type="PROSITE" id="PS50109">
    <property type="entry name" value="HIS_KIN"/>
    <property type="match status" value="1"/>
</dbReference>
<feature type="domain" description="PAC" evidence="19">
    <location>
        <begin position="591"/>
        <end position="641"/>
    </location>
</feature>
<dbReference type="PROSITE" id="PS50110">
    <property type="entry name" value="RESPONSE_REGULATORY"/>
    <property type="match status" value="1"/>
</dbReference>
<evidence type="ECO:0000256" key="12">
    <source>
        <dbReference type="ARBA" id="ARBA00023136"/>
    </source>
</evidence>
<keyword evidence="15" id="KW-0175">Coiled coil</keyword>
<comment type="catalytic activity">
    <reaction evidence="1">
        <text>ATP + protein L-histidine = ADP + protein N-phospho-L-histidine.</text>
        <dbReference type="EC" id="2.7.13.3"/>
    </reaction>
</comment>
<evidence type="ECO:0000256" key="11">
    <source>
        <dbReference type="ARBA" id="ARBA00022989"/>
    </source>
</evidence>
<dbReference type="InterPro" id="IPR013767">
    <property type="entry name" value="PAS_fold"/>
</dbReference>
<dbReference type="Pfam" id="PF00512">
    <property type="entry name" value="HisKA"/>
    <property type="match status" value="1"/>
</dbReference>
<dbReference type="Pfam" id="PF13426">
    <property type="entry name" value="PAS_9"/>
    <property type="match status" value="4"/>
</dbReference>
<dbReference type="FunFam" id="3.30.565.10:FF:000010">
    <property type="entry name" value="Sensor histidine kinase RcsC"/>
    <property type="match status" value="1"/>
</dbReference>
<evidence type="ECO:0000259" key="17">
    <source>
        <dbReference type="PROSITE" id="PS50110"/>
    </source>
</evidence>
<keyword evidence="6 14" id="KW-0597">Phosphoprotein</keyword>
<evidence type="ECO:0000256" key="10">
    <source>
        <dbReference type="ARBA" id="ARBA00022840"/>
    </source>
</evidence>
<evidence type="ECO:0000256" key="14">
    <source>
        <dbReference type="PROSITE-ProRule" id="PRU00169"/>
    </source>
</evidence>
<dbReference type="CDD" id="cd00082">
    <property type="entry name" value="HisKA"/>
    <property type="match status" value="1"/>
</dbReference>
<comment type="subcellular location">
    <subcellularLocation>
        <location evidence="2">Cell inner membrane</location>
        <topology evidence="2">Multi-pass membrane protein</topology>
    </subcellularLocation>
</comment>
<dbReference type="EMBL" id="JMTM01000046">
    <property type="protein sequence ID" value="OAZ04023.1"/>
    <property type="molecule type" value="Genomic_DNA"/>
</dbReference>
<accession>A0A199XQJ4</accession>
<dbReference type="InterPro" id="IPR001610">
    <property type="entry name" value="PAC"/>
</dbReference>
<dbReference type="InterPro" id="IPR036097">
    <property type="entry name" value="HisK_dim/P_sf"/>
</dbReference>
<dbReference type="CDD" id="cd00130">
    <property type="entry name" value="PAS"/>
    <property type="match status" value="3"/>
</dbReference>
<dbReference type="PROSITE" id="PS50113">
    <property type="entry name" value="PAC"/>
    <property type="match status" value="3"/>
</dbReference>
<keyword evidence="21" id="KW-0378">Hydrolase</keyword>
<dbReference type="PROSITE" id="PS50112">
    <property type="entry name" value="PAS"/>
    <property type="match status" value="3"/>
</dbReference>
<dbReference type="GO" id="GO:0009927">
    <property type="term" value="F:histidine phosphotransfer kinase activity"/>
    <property type="evidence" value="ECO:0007669"/>
    <property type="project" value="TreeGrafter"/>
</dbReference>
<dbReference type="SUPFAM" id="SSF55785">
    <property type="entry name" value="PYP-like sensor domain (PAS domain)"/>
    <property type="match status" value="5"/>
</dbReference>
<dbReference type="InterPro" id="IPR035965">
    <property type="entry name" value="PAS-like_dom_sf"/>
</dbReference>
<dbReference type="SUPFAM" id="SSF55874">
    <property type="entry name" value="ATPase domain of HSP90 chaperone/DNA topoisomerase II/histidine kinase"/>
    <property type="match status" value="1"/>
</dbReference>
<dbReference type="SUPFAM" id="SSF52172">
    <property type="entry name" value="CheY-like"/>
    <property type="match status" value="1"/>
</dbReference>
<feature type="domain" description="PAS" evidence="18">
    <location>
        <begin position="255"/>
        <end position="326"/>
    </location>
</feature>
<dbReference type="GO" id="GO:0016787">
    <property type="term" value="F:hydrolase activity"/>
    <property type="evidence" value="ECO:0007669"/>
    <property type="project" value="UniProtKB-KW"/>
</dbReference>
<feature type="modified residue" description="Phosphohistidine" evidence="13">
    <location>
        <position position="1213"/>
    </location>
</feature>
<dbReference type="SUPFAM" id="SSF47384">
    <property type="entry name" value="Homodimeric domain of signal transducing histidine kinase"/>
    <property type="match status" value="1"/>
</dbReference>
<dbReference type="InterPro" id="IPR003594">
    <property type="entry name" value="HATPase_dom"/>
</dbReference>
<evidence type="ECO:0000256" key="8">
    <source>
        <dbReference type="ARBA" id="ARBA00022692"/>
    </source>
</evidence>
<keyword evidence="5" id="KW-0997">Cell inner membrane</keyword>
<evidence type="ECO:0000256" key="5">
    <source>
        <dbReference type="ARBA" id="ARBA00022519"/>
    </source>
</evidence>
<name>A0A199XQJ4_9FLAO</name>
<feature type="domain" description="PAC" evidence="19">
    <location>
        <begin position="715"/>
        <end position="767"/>
    </location>
</feature>
<dbReference type="SUPFAM" id="SSF47226">
    <property type="entry name" value="Histidine-containing phosphotransfer domain, HPT domain"/>
    <property type="match status" value="1"/>
</dbReference>
<evidence type="ECO:0000256" key="6">
    <source>
        <dbReference type="ARBA" id="ARBA00022553"/>
    </source>
</evidence>
<feature type="domain" description="PAS" evidence="18">
    <location>
        <begin position="513"/>
        <end position="584"/>
    </location>
</feature>
<dbReference type="NCBIfam" id="TIGR00229">
    <property type="entry name" value="sensory_box"/>
    <property type="match status" value="3"/>
</dbReference>
<dbReference type="SMART" id="SM00091">
    <property type="entry name" value="PAS"/>
    <property type="match status" value="5"/>
</dbReference>
<feature type="coiled-coil region" evidence="15">
    <location>
        <begin position="69"/>
        <end position="96"/>
    </location>
</feature>
<dbReference type="GO" id="GO:0005886">
    <property type="term" value="C:plasma membrane"/>
    <property type="evidence" value="ECO:0007669"/>
    <property type="project" value="UniProtKB-SubCell"/>
</dbReference>
<dbReference type="GO" id="GO:0000155">
    <property type="term" value="F:phosphorelay sensor kinase activity"/>
    <property type="evidence" value="ECO:0007669"/>
    <property type="project" value="InterPro"/>
</dbReference>
<protein>
    <recommendedName>
        <fullName evidence="3">histidine kinase</fullName>
        <ecNumber evidence="3">2.7.13.3</ecNumber>
    </recommendedName>
</protein>
<dbReference type="SMART" id="SM00448">
    <property type="entry name" value="REC"/>
    <property type="match status" value="1"/>
</dbReference>
<dbReference type="InterPro" id="IPR036641">
    <property type="entry name" value="HPT_dom_sf"/>
</dbReference>
<dbReference type="Gene3D" id="3.30.450.20">
    <property type="entry name" value="PAS domain"/>
    <property type="match status" value="5"/>
</dbReference>
<proteinExistence type="predicted"/>
<dbReference type="RefSeq" id="WP_064715513.1">
    <property type="nucleotide sequence ID" value="NZ_JMTM01000046.1"/>
</dbReference>
<organism evidence="21 22">
    <name type="scientific">Flavobacterium succinicans</name>
    <dbReference type="NCBI Taxonomy" id="29536"/>
    <lineage>
        <taxon>Bacteria</taxon>
        <taxon>Pseudomonadati</taxon>
        <taxon>Bacteroidota</taxon>
        <taxon>Flavobacteriia</taxon>
        <taxon>Flavobacteriales</taxon>
        <taxon>Flavobacteriaceae</taxon>
        <taxon>Flavobacterium</taxon>
    </lineage>
</organism>
<feature type="domain" description="PAC" evidence="19">
    <location>
        <begin position="333"/>
        <end position="383"/>
    </location>
</feature>
<evidence type="ECO:0000313" key="22">
    <source>
        <dbReference type="Proteomes" id="UP000093807"/>
    </source>
</evidence>
<sequence length="1272" mass="146353">MAEFHKLLQKQINKHLPLVYMENPLVMAFLNTINDSYTAFERDRDLMSHSFRESEKEYNEIHQNLIKEYELKQQSISNLYDTLEALEDDYKNIKADDDVDDILFISKYLNQQIENRKNSEKNLSRTVELLKTLLANLRSGILVEDENRIILFTNQLFCEMFSIPVTPDQMVGIDCTNSAEQSKNIFKNPDAFSDGIDKILSKREVVTNELLETVEGRFFERDYIPIYIANEYKGHLWKYTDVTQRIENQILLEQSEERSRIVMNSSLNAIVTVDDKGEITFWNDQATATFGYTTEEVLGKIFTEFMIPERNKALWEQSIYQYLTEGHNEFLNKHVELIGVHRSGNEFLAEISIIPITQNGETFFCAFLQDISKRKEAEYQLSENLVLLKTLLANLQSGILVEDMNRKIVFTNQLFCDMRNISLSPSEMVGIDCKELIKRSQLLFKNEEQFANRISEIIARKKLVIRELLETKDNLFYERDYIPIVIEEEYKGHLWKYTDVTQRIQDQMLLAQSEERNRNIMNASLNAIININQKGKITFWNNQAEVIFGWKKEEVMGKTLTETIIPKQHHQGHDNGMKHYLETGEGPALNKNIELPAVNRQGEEFPIEIAIIPYKENGGLFFCSFIQDISERKKAEKKLKFQEEKYRNIISNMNLGIIEVDNQEIIQFANQSFATMSGFDIEDLMGKNPSEIFVFGENLDRMQHKKELRTQGVSDVYQMPVKDKRGELKWWAISGAPNYDDQGNLVGSVGIHLDITEQKQLEIELNQQKLKAEEASKAKEVFLANMSHEIRTPLNAIIGFLRELGKQELTELQKKYIDNSTIASRHLLAILNNILDISKIEAGEMELEKEDFLFGESIDKVIKVLHPLAKEKDLRLNATIDPKISAVLKADSLRIEQILFNIVGNSIKFTSKGRIDLKCELITDRPSIQKIRIKVTDTGIGMDQNYIETIFKKFSQEDKAVTRKFGGTGLGMAITKELVNLMHGSIKIESEKGKGTTFYITLPLEKGDPNNVKQINKELNVNISGLSILLVEDNKMNRMVIQNAMQYFNCSVIEAENGVEALEILKHQTFDIILMDIQMPELDGIEATKIIRNEFKLNTPIIALTANAFKTEIENCKNAGMDDYVTKPFDEFTLIETIAKLTVNGPKNESRLQAEKTDSTIYNLSILRNLSRGNLDFVQKMLHIFIEQTTQVLQNIEIAFQENNYEEISRLIHKIKPSIESLGITKVLPEIIQLEKIAKTTNNKEEIAALLHAIKPILALAISQLQKNELQE</sequence>
<dbReference type="SMART" id="SM00387">
    <property type="entry name" value="HATPase_c"/>
    <property type="match status" value="1"/>
</dbReference>
<dbReference type="InterPro" id="IPR003661">
    <property type="entry name" value="HisK_dim/P_dom"/>
</dbReference>
<keyword evidence="7 21" id="KW-0808">Transferase</keyword>
<dbReference type="InterPro" id="IPR000014">
    <property type="entry name" value="PAS"/>
</dbReference>
<dbReference type="Pfam" id="PF00072">
    <property type="entry name" value="Response_reg"/>
    <property type="match status" value="1"/>
</dbReference>
<feature type="domain" description="PAS" evidence="18">
    <location>
        <begin position="642"/>
        <end position="688"/>
    </location>
</feature>
<dbReference type="Pfam" id="PF01627">
    <property type="entry name" value="Hpt"/>
    <property type="match status" value="1"/>
</dbReference>
<comment type="caution">
    <text evidence="21">The sequence shown here is derived from an EMBL/GenBank/DDBJ whole genome shotgun (WGS) entry which is preliminary data.</text>
</comment>
<keyword evidence="9 21" id="KW-0418">Kinase</keyword>
<evidence type="ECO:0000256" key="15">
    <source>
        <dbReference type="SAM" id="Coils"/>
    </source>
</evidence>
<evidence type="ECO:0000256" key="7">
    <source>
        <dbReference type="ARBA" id="ARBA00022679"/>
    </source>
</evidence>
<dbReference type="GO" id="GO:0006355">
    <property type="term" value="P:regulation of DNA-templated transcription"/>
    <property type="evidence" value="ECO:0007669"/>
    <property type="project" value="InterPro"/>
</dbReference>
<evidence type="ECO:0000256" key="9">
    <source>
        <dbReference type="ARBA" id="ARBA00022777"/>
    </source>
</evidence>
<dbReference type="Gene3D" id="3.40.50.2300">
    <property type="match status" value="1"/>
</dbReference>
<dbReference type="SMART" id="SM00086">
    <property type="entry name" value="PAC"/>
    <property type="match status" value="3"/>
</dbReference>
<dbReference type="SMART" id="SM00388">
    <property type="entry name" value="HisKA"/>
    <property type="match status" value="1"/>
</dbReference>
<keyword evidence="11" id="KW-1133">Transmembrane helix</keyword>
<evidence type="ECO:0000256" key="4">
    <source>
        <dbReference type="ARBA" id="ARBA00022475"/>
    </source>
</evidence>
<feature type="modified residue" description="4-aspartylphosphate" evidence="14">
    <location>
        <position position="1076"/>
    </location>
</feature>
<dbReference type="InterPro" id="IPR001789">
    <property type="entry name" value="Sig_transdc_resp-reg_receiver"/>
</dbReference>
<keyword evidence="22" id="KW-1185">Reference proteome</keyword>
<dbReference type="AlphaFoldDB" id="A0A199XQJ4"/>
<dbReference type="PROSITE" id="PS50894">
    <property type="entry name" value="HPT"/>
    <property type="match status" value="1"/>
</dbReference>
<dbReference type="PANTHER" id="PTHR43047">
    <property type="entry name" value="TWO-COMPONENT HISTIDINE PROTEIN KINASE"/>
    <property type="match status" value="1"/>
</dbReference>
<feature type="domain" description="Histidine kinase" evidence="16">
    <location>
        <begin position="785"/>
        <end position="1006"/>
    </location>
</feature>
<evidence type="ECO:0000256" key="13">
    <source>
        <dbReference type="PROSITE-ProRule" id="PRU00110"/>
    </source>
</evidence>
<feature type="domain" description="Response regulatory" evidence="17">
    <location>
        <begin position="1027"/>
        <end position="1142"/>
    </location>
</feature>
<dbReference type="PATRIC" id="fig|29536.5.peg.1797"/>
<gene>
    <name evidence="21" type="primary">luxQ_3</name>
    <name evidence="21" type="ORF">FLB_17130</name>
</gene>
<dbReference type="InterPro" id="IPR008207">
    <property type="entry name" value="Sig_transdc_His_kin_Hpt_dom"/>
</dbReference>
<dbReference type="InterPro" id="IPR005467">
    <property type="entry name" value="His_kinase_dom"/>
</dbReference>
<evidence type="ECO:0000313" key="21">
    <source>
        <dbReference type="EMBL" id="OAZ04023.1"/>
    </source>
</evidence>
<dbReference type="Gene3D" id="1.10.287.130">
    <property type="match status" value="1"/>
</dbReference>
<dbReference type="Pfam" id="PF00989">
    <property type="entry name" value="PAS"/>
    <property type="match status" value="1"/>
</dbReference>
<evidence type="ECO:0000259" key="18">
    <source>
        <dbReference type="PROSITE" id="PS50112"/>
    </source>
</evidence>
<dbReference type="InterPro" id="IPR036890">
    <property type="entry name" value="HATPase_C_sf"/>
</dbReference>
<dbReference type="Gene3D" id="3.30.565.10">
    <property type="entry name" value="Histidine kinase-like ATPase, C-terminal domain"/>
    <property type="match status" value="1"/>
</dbReference>
<keyword evidence="4" id="KW-1003">Cell membrane</keyword>
<dbReference type="InterPro" id="IPR011006">
    <property type="entry name" value="CheY-like_superfamily"/>
</dbReference>
<feature type="domain" description="HPt" evidence="20">
    <location>
        <begin position="1174"/>
        <end position="1272"/>
    </location>
</feature>
<evidence type="ECO:0000259" key="20">
    <source>
        <dbReference type="PROSITE" id="PS50894"/>
    </source>
</evidence>
<keyword evidence="10" id="KW-0067">ATP-binding</keyword>
<dbReference type="PRINTS" id="PR00344">
    <property type="entry name" value="BCTRLSENSOR"/>
</dbReference>
<evidence type="ECO:0000259" key="19">
    <source>
        <dbReference type="PROSITE" id="PS50113"/>
    </source>
</evidence>
<dbReference type="InterPro" id="IPR004358">
    <property type="entry name" value="Sig_transdc_His_kin-like_C"/>
</dbReference>
<dbReference type="EC" id="2.7.13.3" evidence="3"/>
<keyword evidence="8" id="KW-0812">Transmembrane</keyword>
<evidence type="ECO:0000256" key="3">
    <source>
        <dbReference type="ARBA" id="ARBA00012438"/>
    </source>
</evidence>
<reference evidence="21 22" key="1">
    <citation type="submission" date="2016-06" db="EMBL/GenBank/DDBJ databases">
        <title>Draft genome sequence of Flavobacterium succinicans strain DD5b.</title>
        <authorList>
            <person name="Poehlein A."/>
            <person name="Daniel R."/>
            <person name="Simeonova D.D."/>
        </authorList>
    </citation>
    <scope>NUCLEOTIDE SEQUENCE [LARGE SCALE GENOMIC DNA]</scope>
    <source>
        <strain evidence="21 22">DD5b</strain>
    </source>
</reference>
<evidence type="ECO:0000256" key="1">
    <source>
        <dbReference type="ARBA" id="ARBA00000085"/>
    </source>
</evidence>
<dbReference type="CDD" id="cd17546">
    <property type="entry name" value="REC_hyHK_CKI1_RcsC-like"/>
    <property type="match status" value="1"/>
</dbReference>
<keyword evidence="12" id="KW-0472">Membrane</keyword>
<dbReference type="OrthoDB" id="9811889at2"/>